<dbReference type="InterPro" id="IPR004276">
    <property type="entry name" value="GlycoTrans_28_N"/>
</dbReference>
<evidence type="ECO:0000256" key="9">
    <source>
        <dbReference type="ARBA" id="ARBA00023316"/>
    </source>
</evidence>
<organism evidence="13 14">
    <name type="scientific">Thioalkalicoccus limnaeus</name>
    <dbReference type="NCBI Taxonomy" id="120681"/>
    <lineage>
        <taxon>Bacteria</taxon>
        <taxon>Pseudomonadati</taxon>
        <taxon>Pseudomonadota</taxon>
        <taxon>Gammaproteobacteria</taxon>
        <taxon>Chromatiales</taxon>
        <taxon>Chromatiaceae</taxon>
        <taxon>Thioalkalicoccus</taxon>
    </lineage>
</organism>
<dbReference type="GO" id="GO:0016757">
    <property type="term" value="F:glycosyltransferase activity"/>
    <property type="evidence" value="ECO:0007669"/>
    <property type="project" value="UniProtKB-KW"/>
</dbReference>
<proteinExistence type="inferred from homology"/>
<keyword evidence="3 10" id="KW-0328">Glycosyltransferase</keyword>
<keyword evidence="9 10" id="KW-0961">Cell wall biogenesis/degradation</keyword>
<dbReference type="EC" id="2.4.1.227" evidence="10"/>
<dbReference type="NCBIfam" id="TIGR01133">
    <property type="entry name" value="murG"/>
    <property type="match status" value="1"/>
</dbReference>
<feature type="binding site" evidence="10">
    <location>
        <begin position="264"/>
        <end position="269"/>
    </location>
    <ligand>
        <name>UDP-N-acetyl-alpha-D-glucosamine</name>
        <dbReference type="ChEBI" id="CHEBI:57705"/>
    </ligand>
</feature>
<dbReference type="SUPFAM" id="SSF53756">
    <property type="entry name" value="UDP-Glycosyltransferase/glycogen phosphorylase"/>
    <property type="match status" value="1"/>
</dbReference>
<feature type="binding site" evidence="10">
    <location>
        <position position="124"/>
    </location>
    <ligand>
        <name>UDP-N-acetyl-alpha-D-glucosamine</name>
        <dbReference type="ChEBI" id="CHEBI:57705"/>
    </ligand>
</feature>
<accession>A0ABV4BB66</accession>
<feature type="binding site" evidence="10">
    <location>
        <begin position="12"/>
        <end position="14"/>
    </location>
    <ligand>
        <name>UDP-N-acetyl-alpha-D-glucosamine</name>
        <dbReference type="ChEBI" id="CHEBI:57705"/>
    </ligand>
</feature>
<comment type="catalytic activity">
    <reaction evidence="10">
        <text>di-trans,octa-cis-undecaprenyl diphospho-N-acetyl-alpha-D-muramoyl-L-alanyl-D-glutamyl-meso-2,6-diaminopimeloyl-D-alanyl-D-alanine + UDP-N-acetyl-alpha-D-glucosamine = di-trans,octa-cis-undecaprenyl diphospho-[N-acetyl-alpha-D-glucosaminyl-(1-&gt;4)]-N-acetyl-alpha-D-muramoyl-L-alanyl-D-glutamyl-meso-2,6-diaminopimeloyl-D-alanyl-D-alanine + UDP + H(+)</text>
        <dbReference type="Rhea" id="RHEA:31227"/>
        <dbReference type="ChEBI" id="CHEBI:15378"/>
        <dbReference type="ChEBI" id="CHEBI:57705"/>
        <dbReference type="ChEBI" id="CHEBI:58223"/>
        <dbReference type="ChEBI" id="CHEBI:61387"/>
        <dbReference type="ChEBI" id="CHEBI:61388"/>
        <dbReference type="EC" id="2.4.1.227"/>
    </reaction>
</comment>
<keyword evidence="6 10" id="KW-0573">Peptidoglycan synthesis</keyword>
<keyword evidence="7 10" id="KW-0472">Membrane</keyword>
<dbReference type="EMBL" id="JBDKXB010000004">
    <property type="protein sequence ID" value="MEY6431717.1"/>
    <property type="molecule type" value="Genomic_DNA"/>
</dbReference>
<evidence type="ECO:0000256" key="4">
    <source>
        <dbReference type="ARBA" id="ARBA00022679"/>
    </source>
</evidence>
<comment type="caution">
    <text evidence="13">The sequence shown here is derived from an EMBL/GenBank/DDBJ whole genome shotgun (WGS) entry which is preliminary data.</text>
</comment>
<feature type="binding site" evidence="10">
    <location>
        <position position="245"/>
    </location>
    <ligand>
        <name>UDP-N-acetyl-alpha-D-glucosamine</name>
        <dbReference type="ChEBI" id="CHEBI:57705"/>
    </ligand>
</feature>
<feature type="domain" description="Glycosyl transferase family 28 C-terminal" evidence="12">
    <location>
        <begin position="185"/>
        <end position="348"/>
    </location>
</feature>
<evidence type="ECO:0000256" key="1">
    <source>
        <dbReference type="ARBA" id="ARBA00022475"/>
    </source>
</evidence>
<dbReference type="Gene3D" id="3.40.50.2000">
    <property type="entry name" value="Glycogen Phosphorylase B"/>
    <property type="match status" value="2"/>
</dbReference>
<feature type="domain" description="Glycosyltransferase family 28 N-terminal" evidence="11">
    <location>
        <begin position="6"/>
        <end position="142"/>
    </location>
</feature>
<reference evidence="13 14" key="1">
    <citation type="submission" date="2024-05" db="EMBL/GenBank/DDBJ databases">
        <title>Genome Sequence and Characterization of the New Strain Purple Sulfur Bacterium of Genus Thioalkalicoccus.</title>
        <authorList>
            <person name="Bryantseva I.A."/>
            <person name="Kyndt J.A."/>
            <person name="Imhoff J.F."/>
        </authorList>
    </citation>
    <scope>NUCLEOTIDE SEQUENCE [LARGE SCALE GENOMIC DNA]</scope>
    <source>
        <strain evidence="13 14">Um2</strain>
    </source>
</reference>
<keyword evidence="8 10" id="KW-0131">Cell cycle</keyword>
<evidence type="ECO:0000256" key="5">
    <source>
        <dbReference type="ARBA" id="ARBA00022960"/>
    </source>
</evidence>
<dbReference type="Pfam" id="PF03033">
    <property type="entry name" value="Glyco_transf_28"/>
    <property type="match status" value="1"/>
</dbReference>
<evidence type="ECO:0000313" key="13">
    <source>
        <dbReference type="EMBL" id="MEY6431717.1"/>
    </source>
</evidence>
<dbReference type="Proteomes" id="UP001564408">
    <property type="component" value="Unassembled WGS sequence"/>
</dbReference>
<dbReference type="PANTHER" id="PTHR21015">
    <property type="entry name" value="UDP-N-ACETYLGLUCOSAMINE--N-ACETYLMURAMYL-(PENTAPEPTIDE) PYROPHOSPHORYL-UNDECAPRENOL N-ACETYLGLUCOSAMINE TRANSFERASE 1"/>
    <property type="match status" value="1"/>
</dbReference>
<protein>
    <recommendedName>
        <fullName evidence="10">UDP-N-acetylglucosamine--N-acetylmuramyl-(pentapeptide) pyrophosphoryl-undecaprenol N-acetylglucosamine transferase</fullName>
        <ecNumber evidence="10">2.4.1.227</ecNumber>
    </recommendedName>
    <alternativeName>
        <fullName evidence="10">Undecaprenyl-PP-MurNAc-pentapeptide-UDPGlcNAc GlcNAc transferase</fullName>
    </alternativeName>
</protein>
<dbReference type="RefSeq" id="WP_369666100.1">
    <property type="nucleotide sequence ID" value="NZ_JBDKXB010000004.1"/>
</dbReference>
<dbReference type="HAMAP" id="MF_00033">
    <property type="entry name" value="MurG"/>
    <property type="match status" value="1"/>
</dbReference>
<gene>
    <name evidence="10 13" type="primary">murG</name>
    <name evidence="13" type="ORF">ABC977_04765</name>
</gene>
<evidence type="ECO:0000259" key="11">
    <source>
        <dbReference type="Pfam" id="PF03033"/>
    </source>
</evidence>
<dbReference type="CDD" id="cd03785">
    <property type="entry name" value="GT28_MurG"/>
    <property type="match status" value="1"/>
</dbReference>
<keyword evidence="1 10" id="KW-1003">Cell membrane</keyword>
<evidence type="ECO:0000256" key="6">
    <source>
        <dbReference type="ARBA" id="ARBA00022984"/>
    </source>
</evidence>
<evidence type="ECO:0000256" key="3">
    <source>
        <dbReference type="ARBA" id="ARBA00022676"/>
    </source>
</evidence>
<feature type="binding site" evidence="10">
    <location>
        <position position="290"/>
    </location>
    <ligand>
        <name>UDP-N-acetyl-alpha-D-glucosamine</name>
        <dbReference type="ChEBI" id="CHEBI:57705"/>
    </ligand>
</feature>
<evidence type="ECO:0000256" key="7">
    <source>
        <dbReference type="ARBA" id="ARBA00023136"/>
    </source>
</evidence>
<feature type="binding site" evidence="10">
    <location>
        <position position="163"/>
    </location>
    <ligand>
        <name>UDP-N-acetyl-alpha-D-glucosamine</name>
        <dbReference type="ChEBI" id="CHEBI:57705"/>
    </ligand>
</feature>
<keyword evidence="2 10" id="KW-0132">Cell division</keyword>
<comment type="similarity">
    <text evidence="10">Belongs to the glycosyltransferase 28 family. MurG subfamily.</text>
</comment>
<keyword evidence="14" id="KW-1185">Reference proteome</keyword>
<evidence type="ECO:0000256" key="2">
    <source>
        <dbReference type="ARBA" id="ARBA00022618"/>
    </source>
</evidence>
<feature type="binding site" evidence="10">
    <location>
        <position position="191"/>
    </location>
    <ligand>
        <name>UDP-N-acetyl-alpha-D-glucosamine</name>
        <dbReference type="ChEBI" id="CHEBI:57705"/>
    </ligand>
</feature>
<comment type="function">
    <text evidence="10">Cell wall formation. Catalyzes the transfer of a GlcNAc subunit on undecaprenyl-pyrophosphoryl-MurNAc-pentapeptide (lipid intermediate I) to form undecaprenyl-pyrophosphoryl-MurNAc-(pentapeptide)GlcNAc (lipid intermediate II).</text>
</comment>
<name>A0ABV4BB66_9GAMM</name>
<dbReference type="InterPro" id="IPR006009">
    <property type="entry name" value="GlcNAc_MurG"/>
</dbReference>
<evidence type="ECO:0000256" key="8">
    <source>
        <dbReference type="ARBA" id="ARBA00023306"/>
    </source>
</evidence>
<comment type="subcellular location">
    <subcellularLocation>
        <location evidence="10">Cell membrane</location>
        <topology evidence="10">Peripheral membrane protein</topology>
        <orientation evidence="10">Cytoplasmic side</orientation>
    </subcellularLocation>
</comment>
<evidence type="ECO:0000256" key="10">
    <source>
        <dbReference type="HAMAP-Rule" id="MF_00033"/>
    </source>
</evidence>
<comment type="pathway">
    <text evidence="10">Cell wall biogenesis; peptidoglycan biosynthesis.</text>
</comment>
<evidence type="ECO:0000313" key="14">
    <source>
        <dbReference type="Proteomes" id="UP001564408"/>
    </source>
</evidence>
<dbReference type="InterPro" id="IPR007235">
    <property type="entry name" value="Glyco_trans_28_C"/>
</dbReference>
<keyword evidence="4 10" id="KW-0808">Transferase</keyword>
<keyword evidence="5 10" id="KW-0133">Cell shape</keyword>
<dbReference type="Pfam" id="PF04101">
    <property type="entry name" value="Glyco_tran_28_C"/>
    <property type="match status" value="1"/>
</dbReference>
<sequence length="359" mass="38367">MGPRLMILAGGTGGHVFPALAVAHLACDRGWSVSWLGTRAGLEARIVPQQGYPLDVMTVSGLRGKHVTELLAAPPRLARAVWQAGRVLRRRRPDVVLGMGGFVAGPAAVMAVLHRVPLVIHEQNRVPGLTNRWLARIADQVFEAFPESFPAARRARVCGNPVRADIVALPPPAQRFADRRGPPRLLVLGGSLGAKALNEAVPAALARMPVSERPEVRHQCGDRTIDLARRAYEAVGVKADLVSFIDDMAQAYEWADLVIGRAGALTVSELAAAGVGAILVPYPFAVDDHQAANAQFLAEAGAARMVRQSDLTVAGLAELLTLLLADRQALLTMAEAARARAEPNAARRILDACGEVRRR</sequence>
<evidence type="ECO:0000259" key="12">
    <source>
        <dbReference type="Pfam" id="PF04101"/>
    </source>
</evidence>
<dbReference type="PANTHER" id="PTHR21015:SF22">
    <property type="entry name" value="GLYCOSYLTRANSFERASE"/>
    <property type="match status" value="1"/>
</dbReference>